<evidence type="ECO:0000256" key="2">
    <source>
        <dbReference type="ARBA" id="ARBA00023235"/>
    </source>
</evidence>
<comment type="catalytic activity">
    <reaction evidence="1">
        <text>beta-D-ribopyranose = beta-D-ribofuranose</text>
        <dbReference type="Rhea" id="RHEA:25432"/>
        <dbReference type="ChEBI" id="CHEBI:27476"/>
        <dbReference type="ChEBI" id="CHEBI:47002"/>
        <dbReference type="EC" id="5.4.99.62"/>
    </reaction>
</comment>
<evidence type="ECO:0000256" key="3">
    <source>
        <dbReference type="ARBA" id="ARBA00036324"/>
    </source>
</evidence>
<dbReference type="Proteomes" id="UP001468345">
    <property type="component" value="Plasmid unnamed1"/>
</dbReference>
<keyword evidence="5" id="KW-1185">Reference proteome</keyword>
<dbReference type="Pfam" id="PF05025">
    <property type="entry name" value="RbsD_FucU"/>
    <property type="match status" value="1"/>
</dbReference>
<evidence type="ECO:0000313" key="5">
    <source>
        <dbReference type="Proteomes" id="UP001468345"/>
    </source>
</evidence>
<name>A0ABZ2WES4_9STAP</name>
<dbReference type="RefSeq" id="WP_341637007.1">
    <property type="nucleotide sequence ID" value="NZ_CP133007.1"/>
</dbReference>
<dbReference type="InterPro" id="IPR023750">
    <property type="entry name" value="RbsD-like_sf"/>
</dbReference>
<keyword evidence="4" id="KW-0614">Plasmid</keyword>
<keyword evidence="2" id="KW-0413">Isomerase</keyword>
<reference evidence="4 5" key="1">
    <citation type="journal article" date="2024" name="ISME J.">
        <title>Staphylococcus epidermidis bacteriocin A37 kills natural competitors with a unique mechanism of action.</title>
        <authorList>
            <person name="Puls J.S."/>
            <person name="Winnerling B."/>
            <person name="Power J.J."/>
            <person name="Kruger A.M."/>
            <person name="Brajtenbach D."/>
            <person name="Johnson M."/>
            <person name="Bilici K."/>
            <person name="Camus L."/>
            <person name="Fliesswasser T."/>
            <person name="Schneider T."/>
            <person name="Sahl H.G."/>
            <person name="Ghosal D."/>
            <person name="Kubitscheck U."/>
            <person name="Heilbronner S."/>
            <person name="Grein F."/>
        </authorList>
    </citation>
    <scope>NUCLEOTIDE SEQUENCE [LARGE SCALE GENOMIC DNA]</scope>
    <source>
        <strain evidence="4 5">SCK7</strain>
    </source>
</reference>
<protein>
    <submittedName>
        <fullName evidence="4">RbsD/FucU domain-containing protein</fullName>
    </submittedName>
</protein>
<dbReference type="PANTHER" id="PTHR31690:SF4">
    <property type="entry name" value="FUCOSE MUTAROTASE"/>
    <property type="match status" value="1"/>
</dbReference>
<evidence type="ECO:0000256" key="1">
    <source>
        <dbReference type="ARBA" id="ARBA00000223"/>
    </source>
</evidence>
<dbReference type="SUPFAM" id="SSF102546">
    <property type="entry name" value="RbsD-like"/>
    <property type="match status" value="1"/>
</dbReference>
<proteinExistence type="predicted"/>
<dbReference type="EMBL" id="CP133007">
    <property type="protein sequence ID" value="WZG10687.1"/>
    <property type="molecule type" value="Genomic_DNA"/>
</dbReference>
<gene>
    <name evidence="4" type="ORF">SHJJP9002_002658</name>
</gene>
<sequence>MLNRIPKILSPDIVKNLMEMGHGDSLLLADANYPAQTYGKRVVRADGLNIPGLLEAILELMPIDDYTEKPVQLMSPVEGDQDPNIWKEYKNLISEKDINYLERFDFYKASENCHTIIQTGETAVYGNVMITKAVIK</sequence>
<comment type="catalytic activity">
    <reaction evidence="3">
        <text>alpha-L-fucose = beta-L-fucose</text>
        <dbReference type="Rhea" id="RHEA:25580"/>
        <dbReference type="ChEBI" id="CHEBI:42548"/>
        <dbReference type="ChEBI" id="CHEBI:42589"/>
        <dbReference type="EC" id="5.1.3.29"/>
    </reaction>
</comment>
<organism evidence="4 5">
    <name type="scientific">Staphylococcus casei</name>
    <dbReference type="NCBI Taxonomy" id="201828"/>
    <lineage>
        <taxon>Bacteria</taxon>
        <taxon>Bacillati</taxon>
        <taxon>Bacillota</taxon>
        <taxon>Bacilli</taxon>
        <taxon>Bacillales</taxon>
        <taxon>Staphylococcaceae</taxon>
        <taxon>Staphylococcus</taxon>
    </lineage>
</organism>
<dbReference type="InterPro" id="IPR007721">
    <property type="entry name" value="RbsD_FucU"/>
</dbReference>
<evidence type="ECO:0000313" key="4">
    <source>
        <dbReference type="EMBL" id="WZG10687.1"/>
    </source>
</evidence>
<dbReference type="PANTHER" id="PTHR31690">
    <property type="entry name" value="FUCOSE MUTAROTASE"/>
    <property type="match status" value="1"/>
</dbReference>
<dbReference type="InterPro" id="IPR050443">
    <property type="entry name" value="RbsD/FucU_mutarotase"/>
</dbReference>
<geneLocation type="plasmid" evidence="4 5">
    <name>unnamed1</name>
</geneLocation>
<accession>A0ABZ2WES4</accession>
<dbReference type="Gene3D" id="3.40.1650.10">
    <property type="entry name" value="RbsD-like domain"/>
    <property type="match status" value="1"/>
</dbReference>